<dbReference type="PANTHER" id="PTHR22726:SF1">
    <property type="entry name" value="METALLOENDOPEPTIDASE OMA1, MITOCHONDRIAL"/>
    <property type="match status" value="1"/>
</dbReference>
<dbReference type="CDD" id="cd07331">
    <property type="entry name" value="M48C_Oma1_like"/>
    <property type="match status" value="1"/>
</dbReference>
<comment type="similarity">
    <text evidence="6">Belongs to the peptidase M48 family.</text>
</comment>
<evidence type="ECO:0000256" key="3">
    <source>
        <dbReference type="ARBA" id="ARBA00022801"/>
    </source>
</evidence>
<keyword evidence="1 6" id="KW-0645">Protease</keyword>
<keyword evidence="3 6" id="KW-0378">Hydrolase</keyword>
<dbReference type="PANTHER" id="PTHR22726">
    <property type="entry name" value="METALLOENDOPEPTIDASE OMA1"/>
    <property type="match status" value="1"/>
</dbReference>
<protein>
    <submittedName>
        <fullName evidence="8">Metalloendopeptidase</fullName>
    </submittedName>
</protein>
<evidence type="ECO:0000256" key="6">
    <source>
        <dbReference type="RuleBase" id="RU003983"/>
    </source>
</evidence>
<evidence type="ECO:0000256" key="1">
    <source>
        <dbReference type="ARBA" id="ARBA00022670"/>
    </source>
</evidence>
<keyword evidence="2" id="KW-0479">Metal-binding</keyword>
<dbReference type="Gene3D" id="3.30.2010.10">
    <property type="entry name" value="Metalloproteases ('zincins'), catalytic domain"/>
    <property type="match status" value="1"/>
</dbReference>
<keyword evidence="4 6" id="KW-0862">Zinc</keyword>
<accession>A0ABQ9NVU4</accession>
<evidence type="ECO:0000313" key="8">
    <source>
        <dbReference type="EMBL" id="KAJ9665786.1"/>
    </source>
</evidence>
<evidence type="ECO:0000256" key="4">
    <source>
        <dbReference type="ARBA" id="ARBA00022833"/>
    </source>
</evidence>
<keyword evidence="9" id="KW-1185">Reference proteome</keyword>
<dbReference type="InterPro" id="IPR001915">
    <property type="entry name" value="Peptidase_M48"/>
</dbReference>
<keyword evidence="5 6" id="KW-0482">Metalloprotease</keyword>
<evidence type="ECO:0000256" key="2">
    <source>
        <dbReference type="ARBA" id="ARBA00022723"/>
    </source>
</evidence>
<dbReference type="InterPro" id="IPR051156">
    <property type="entry name" value="Mito/Outer_Membr_Metalloprot"/>
</dbReference>
<organism evidence="8 9">
    <name type="scientific">Coniosporium apollinis</name>
    <dbReference type="NCBI Taxonomy" id="61459"/>
    <lineage>
        <taxon>Eukaryota</taxon>
        <taxon>Fungi</taxon>
        <taxon>Dikarya</taxon>
        <taxon>Ascomycota</taxon>
        <taxon>Pezizomycotina</taxon>
        <taxon>Dothideomycetes</taxon>
        <taxon>Dothideomycetes incertae sedis</taxon>
        <taxon>Coniosporium</taxon>
    </lineage>
</organism>
<comment type="cofactor">
    <cofactor evidence="6">
        <name>Zn(2+)</name>
        <dbReference type="ChEBI" id="CHEBI:29105"/>
    </cofactor>
    <text evidence="6">Binds 1 zinc ion per subunit.</text>
</comment>
<dbReference type="Pfam" id="PF01435">
    <property type="entry name" value="Peptidase_M48"/>
    <property type="match status" value="1"/>
</dbReference>
<evidence type="ECO:0000256" key="5">
    <source>
        <dbReference type="ARBA" id="ARBA00023049"/>
    </source>
</evidence>
<dbReference type="Proteomes" id="UP001172684">
    <property type="component" value="Unassembled WGS sequence"/>
</dbReference>
<name>A0ABQ9NVU4_9PEZI</name>
<comment type="caution">
    <text evidence="8">The sequence shown here is derived from an EMBL/GenBank/DDBJ whole genome shotgun (WGS) entry which is preliminary data.</text>
</comment>
<feature type="domain" description="Peptidase M48" evidence="7">
    <location>
        <begin position="130"/>
        <end position="309"/>
    </location>
</feature>
<gene>
    <name evidence="8" type="primary">OMA1</name>
    <name evidence="8" type="ORF">H2201_004094</name>
</gene>
<sequence length="342" mass="38957">MFAARPLRAFPSSAPSQLLRPRPVLKSKPIVQPRTQVRHQYYRYNQRYQRFQASKNLFRRWVNRPTFTYEAGGLGAAAGGFYVYNLEVVPVSGRRRFNIFGPETEQEMSKAFYSQIMQEYRDRILPDWDKRSRMVRRVLDRLIPATGLEDMNWEVHVIEDEQRNAFVIPGGKVFVFSGILPVCANDDGLAAVLGHEIAHNFAHHSAERLSKAIIVYALILGLELFVGAPGQISQLLLDLVFMRPGSRSQESEADYIGLMMMAQSCYNPEEAAALWGRMAQVEAKQGGAPPQYLSTHPSSHNRQEKIREWLPEAKQKQALSDCASTLDYAHAFKRAFGGEYTW</sequence>
<proteinExistence type="inferred from homology"/>
<evidence type="ECO:0000313" key="9">
    <source>
        <dbReference type="Proteomes" id="UP001172684"/>
    </source>
</evidence>
<dbReference type="EMBL" id="JAPDRL010000025">
    <property type="protein sequence ID" value="KAJ9665786.1"/>
    <property type="molecule type" value="Genomic_DNA"/>
</dbReference>
<reference evidence="8" key="1">
    <citation type="submission" date="2022-10" db="EMBL/GenBank/DDBJ databases">
        <title>Culturing micro-colonial fungi from biological soil crusts in the Mojave desert and describing Neophaeococcomyces mojavensis, and introducing the new genera and species Taxawa tesnikishii.</title>
        <authorList>
            <person name="Kurbessoian T."/>
            <person name="Stajich J.E."/>
        </authorList>
    </citation>
    <scope>NUCLEOTIDE SEQUENCE</scope>
    <source>
        <strain evidence="8">TK_1</strain>
    </source>
</reference>
<evidence type="ECO:0000259" key="7">
    <source>
        <dbReference type="Pfam" id="PF01435"/>
    </source>
</evidence>